<feature type="transmembrane region" description="Helical" evidence="1">
    <location>
        <begin position="20"/>
        <end position="42"/>
    </location>
</feature>
<keyword evidence="1" id="KW-1133">Transmembrane helix</keyword>
<evidence type="ECO:0000313" key="3">
    <source>
        <dbReference type="Proteomes" id="UP001216390"/>
    </source>
</evidence>
<keyword evidence="1" id="KW-0472">Membrane</keyword>
<evidence type="ECO:0000313" key="2">
    <source>
        <dbReference type="EMBL" id="WCO67858.1"/>
    </source>
</evidence>
<organism evidence="2 3">
    <name type="scientific">Iamia majanohamensis</name>
    <dbReference type="NCBI Taxonomy" id="467976"/>
    <lineage>
        <taxon>Bacteria</taxon>
        <taxon>Bacillati</taxon>
        <taxon>Actinomycetota</taxon>
        <taxon>Acidimicrobiia</taxon>
        <taxon>Acidimicrobiales</taxon>
        <taxon>Iamiaceae</taxon>
        <taxon>Iamia</taxon>
    </lineage>
</organism>
<proteinExistence type="predicted"/>
<sequence length="129" mass="13930">MSRPIAATMRKLASKVTVKWGYVLAVILLLASVLVSQITGYYDRRDERAQNNQQVTALRVELNCRSRISGQVVQEQGQVTLAVGAGLAAIAAEDDKALADAVADYQAARSALNRALVERAASEDTCKPR</sequence>
<gene>
    <name evidence="2" type="ORF">PO878_03860</name>
</gene>
<dbReference type="KEGG" id="ima:PO878_03860"/>
<keyword evidence="3" id="KW-1185">Reference proteome</keyword>
<dbReference type="Proteomes" id="UP001216390">
    <property type="component" value="Chromosome"/>
</dbReference>
<evidence type="ECO:0000256" key="1">
    <source>
        <dbReference type="SAM" id="Phobius"/>
    </source>
</evidence>
<protein>
    <submittedName>
        <fullName evidence="2">Uncharacterized protein</fullName>
    </submittedName>
</protein>
<dbReference type="EMBL" id="CP116942">
    <property type="protein sequence ID" value="WCO67858.1"/>
    <property type="molecule type" value="Genomic_DNA"/>
</dbReference>
<accession>A0AAE9YB47</accession>
<dbReference type="AlphaFoldDB" id="A0AAE9YB47"/>
<dbReference type="RefSeq" id="WP_272737376.1">
    <property type="nucleotide sequence ID" value="NZ_CP116942.1"/>
</dbReference>
<keyword evidence="1" id="KW-0812">Transmembrane</keyword>
<name>A0AAE9YB47_9ACTN</name>
<reference evidence="2" key="1">
    <citation type="submission" date="2023-01" db="EMBL/GenBank/DDBJ databases">
        <title>The diversity of Class Acidimicrobiia in South China Sea sediment environments and the proposal of Iamia marina sp. nov., a novel species of the genus Iamia.</title>
        <authorList>
            <person name="He Y."/>
            <person name="Tian X."/>
        </authorList>
    </citation>
    <scope>NUCLEOTIDE SEQUENCE</scope>
    <source>
        <strain evidence="2">DSM 19957</strain>
    </source>
</reference>